<feature type="compositionally biased region" description="Acidic residues" evidence="3">
    <location>
        <begin position="359"/>
        <end position="379"/>
    </location>
</feature>
<accession>A0A1H9TXA1</accession>
<evidence type="ECO:0000313" key="6">
    <source>
        <dbReference type="EMBL" id="SES01746.1"/>
    </source>
</evidence>
<gene>
    <name evidence="6" type="ORF">SAMN05444126_11177</name>
</gene>
<dbReference type="PROSITE" id="PS51781">
    <property type="entry name" value="SH3B"/>
    <property type="match status" value="2"/>
</dbReference>
<evidence type="ECO:0000259" key="5">
    <source>
        <dbReference type="PROSITE" id="PS51781"/>
    </source>
</evidence>
<keyword evidence="2" id="KW-0961">Cell wall biogenesis/degradation</keyword>
<feature type="region of interest" description="Disordered" evidence="3">
    <location>
        <begin position="258"/>
        <end position="415"/>
    </location>
</feature>
<dbReference type="SMART" id="SM00287">
    <property type="entry name" value="SH3b"/>
    <property type="match status" value="2"/>
</dbReference>
<feature type="compositionally biased region" description="Acidic residues" evidence="3">
    <location>
        <begin position="299"/>
        <end position="310"/>
    </location>
</feature>
<dbReference type="PANTHER" id="PTHR30404">
    <property type="entry name" value="N-ACETYLMURAMOYL-L-ALANINE AMIDASE"/>
    <property type="match status" value="1"/>
</dbReference>
<dbReference type="SMART" id="SM00646">
    <property type="entry name" value="Ami_3"/>
    <property type="match status" value="1"/>
</dbReference>
<evidence type="ECO:0000256" key="1">
    <source>
        <dbReference type="ARBA" id="ARBA00022801"/>
    </source>
</evidence>
<keyword evidence="1" id="KW-0378">Hydrolase</keyword>
<dbReference type="GO" id="GO:0071555">
    <property type="term" value="P:cell wall organization"/>
    <property type="evidence" value="ECO:0007669"/>
    <property type="project" value="UniProtKB-KW"/>
</dbReference>
<evidence type="ECO:0000313" key="7">
    <source>
        <dbReference type="Proteomes" id="UP000199318"/>
    </source>
</evidence>
<dbReference type="Gene3D" id="2.30.30.40">
    <property type="entry name" value="SH3 Domains"/>
    <property type="match status" value="2"/>
</dbReference>
<feature type="transmembrane region" description="Helical" evidence="4">
    <location>
        <begin position="31"/>
        <end position="50"/>
    </location>
</feature>
<dbReference type="GO" id="GO:0008745">
    <property type="term" value="F:N-acetylmuramoyl-L-alanine amidase activity"/>
    <property type="evidence" value="ECO:0007669"/>
    <property type="project" value="InterPro"/>
</dbReference>
<dbReference type="InterPro" id="IPR002508">
    <property type="entry name" value="MurNAc-LAA_cat"/>
</dbReference>
<dbReference type="InterPro" id="IPR036365">
    <property type="entry name" value="PGBD-like_sf"/>
</dbReference>
<dbReference type="InterPro" id="IPR002477">
    <property type="entry name" value="Peptidoglycan-bd-like"/>
</dbReference>
<dbReference type="Proteomes" id="UP000199318">
    <property type="component" value="Unassembled WGS sequence"/>
</dbReference>
<dbReference type="OrthoDB" id="363232at2"/>
<dbReference type="Pfam" id="PF01471">
    <property type="entry name" value="PG_binding_1"/>
    <property type="match status" value="8"/>
</dbReference>
<feature type="domain" description="SH3b" evidence="5">
    <location>
        <begin position="1082"/>
        <end position="1151"/>
    </location>
</feature>
<dbReference type="EMBL" id="FOGV01000011">
    <property type="protein sequence ID" value="SES01746.1"/>
    <property type="molecule type" value="Genomic_DNA"/>
</dbReference>
<keyword evidence="4" id="KW-0812">Transmembrane</keyword>
<feature type="compositionally biased region" description="Basic and acidic residues" evidence="3">
    <location>
        <begin position="335"/>
        <end position="358"/>
    </location>
</feature>
<dbReference type="Pfam" id="PF01520">
    <property type="entry name" value="Amidase_3"/>
    <property type="match status" value="1"/>
</dbReference>
<evidence type="ECO:0000256" key="3">
    <source>
        <dbReference type="SAM" id="MobiDB-lite"/>
    </source>
</evidence>
<evidence type="ECO:0000256" key="4">
    <source>
        <dbReference type="SAM" id="Phobius"/>
    </source>
</evidence>
<dbReference type="Gene3D" id="3.40.630.40">
    <property type="entry name" value="Zn-dependent exopeptidases"/>
    <property type="match status" value="1"/>
</dbReference>
<reference evidence="7" key="1">
    <citation type="submission" date="2016-10" db="EMBL/GenBank/DDBJ databases">
        <authorList>
            <person name="de Groot N.N."/>
        </authorList>
    </citation>
    <scope>NUCLEOTIDE SEQUENCE [LARGE SCALE GENOMIC DNA]</scope>
    <source>
        <strain evidence="7">10nlg</strain>
    </source>
</reference>
<keyword evidence="7" id="KW-1185">Reference proteome</keyword>
<name>A0A1H9TXA1_9BACI</name>
<dbReference type="PANTHER" id="PTHR30404:SF0">
    <property type="entry name" value="N-ACETYLMURAMOYL-L-ALANINE AMIDASE AMIC"/>
    <property type="match status" value="1"/>
</dbReference>
<protein>
    <submittedName>
        <fullName evidence="6">N-acetylmuramoyl-L-alanine amidase</fullName>
    </submittedName>
</protein>
<feature type="compositionally biased region" description="Acidic residues" evidence="3">
    <location>
        <begin position="318"/>
        <end position="334"/>
    </location>
</feature>
<dbReference type="GO" id="GO:0009253">
    <property type="term" value="P:peptidoglycan catabolic process"/>
    <property type="evidence" value="ECO:0007669"/>
    <property type="project" value="InterPro"/>
</dbReference>
<dbReference type="SUPFAM" id="SSF53187">
    <property type="entry name" value="Zn-dependent exopeptidases"/>
    <property type="match status" value="1"/>
</dbReference>
<feature type="compositionally biased region" description="Acidic residues" evidence="3">
    <location>
        <begin position="278"/>
        <end position="293"/>
    </location>
</feature>
<comment type="caution">
    <text evidence="6">The sequence shown here is derived from an EMBL/GenBank/DDBJ whole genome shotgun (WGS) entry which is preliminary data.</text>
</comment>
<proteinExistence type="predicted"/>
<evidence type="ECO:0000256" key="2">
    <source>
        <dbReference type="ARBA" id="ARBA00023316"/>
    </source>
</evidence>
<dbReference type="InterPro" id="IPR003646">
    <property type="entry name" value="SH3-like_bac-type"/>
</dbReference>
<keyword evidence="4" id="KW-0472">Membrane</keyword>
<feature type="domain" description="SH3b" evidence="5">
    <location>
        <begin position="1013"/>
        <end position="1075"/>
    </location>
</feature>
<dbReference type="Pfam" id="PF08239">
    <property type="entry name" value="SH3_3"/>
    <property type="match status" value="2"/>
</dbReference>
<dbReference type="Gene3D" id="1.10.101.10">
    <property type="entry name" value="PGBD-like superfamily/PGBD"/>
    <property type="match status" value="7"/>
</dbReference>
<dbReference type="SUPFAM" id="SSF47090">
    <property type="entry name" value="PGBD-like"/>
    <property type="match status" value="8"/>
</dbReference>
<dbReference type="GO" id="GO:0030288">
    <property type="term" value="C:outer membrane-bounded periplasmic space"/>
    <property type="evidence" value="ECO:0007669"/>
    <property type="project" value="TreeGrafter"/>
</dbReference>
<dbReference type="STRING" id="1464123.SAMN05444126_11177"/>
<dbReference type="InterPro" id="IPR036366">
    <property type="entry name" value="PGBDSf"/>
</dbReference>
<dbReference type="InterPro" id="IPR050695">
    <property type="entry name" value="N-acetylmuramoyl_amidase_3"/>
</dbReference>
<organism evidence="6 7">
    <name type="scientific">Salisediminibacterium halotolerans</name>
    <dbReference type="NCBI Taxonomy" id="517425"/>
    <lineage>
        <taxon>Bacteria</taxon>
        <taxon>Bacillati</taxon>
        <taxon>Bacillota</taxon>
        <taxon>Bacilli</taxon>
        <taxon>Bacillales</taxon>
        <taxon>Bacillaceae</taxon>
        <taxon>Salisediminibacterium</taxon>
    </lineage>
</organism>
<keyword evidence="4" id="KW-1133">Transmembrane helix</keyword>
<dbReference type="CDD" id="cd02696">
    <property type="entry name" value="MurNAc-LAA"/>
    <property type="match status" value="1"/>
</dbReference>
<sequence>MGGGGESKLTTEYNNLEGDDNLVKRIYQKTLILLLITVFMFTSFSSAYAGDFSDLWDEFESEEEPSAELTVDSSIFTEDKETLSVTINDEELSSLALVDAETDEWLSVIAEDLEKGPFEWDLHYTEDDEDKRLKDGIYYLALTNEPVDTSQDIELDDLSYAAIVQKSEQPSIELNQEKEDGIAVLEENNVSGEVESALFDFGVPAAYFEISYVAKKDGEPYTEGTKALNEDHSFTLENELTKGLSSLQLTVTDPAELSADKTVDVELTEPDAAKQEENESSSEEDEREEDSSESNESNENADEQENEENASETNESSSNEEENEVNAVETDETTDLEKQAEDSEENSAREEENTRAENESESNEEENEENAVESDENEDTSFSTFSTQSDADQNEETSDYQTVSAPPYQDGDKSDNIREMKQDLTKLGFGNFPDDPSNRYGPVTEGVVEDFQRYYGLSVTGEAGDTTLQRLDNETNTVYQDYHESSSFIDMKNMLTELDHGNFPDNPSRNYGPVTAGVVEEFQAAENLHVTGIADSVTLALLEERHSEETENSDYEAAAYPPYADGDQGAAIREMKLDLTHLGFGNFPSDPSVRYGPVTEGVVEQFQAHFGLDVTGVADNQTLNYLETEANTIYQDYNVDESFQEMKEMLTELGYGNFPENPSANYGPVTAGVVEEFQTAEDSLVTNGIADSITLALLEERYQAATANNGYEPASEPPYADGDQGDAIREMKISLTKLGFGNFPEDPSIRYGPVTEGVVSEFQAYFGLTADGIADQTTLNRLDDEANTIYQDRHENESFVAMKTKLEALGHANYSSAPSDVFGPNTASVVKRFQASENLKETGIADSVTLEVLDDLYQQYQQNEPTAVIFNDGDRNGDVRDMKLDLTKLGFGNFPSDPSEAYGPVTMGVVESFQNYYGVSRTDGVTNRETLSTLESVLNSPYSDGNSGPYVKEMKLKLTQFGFGNFPNDPSENYGPVTAGVVKDFQAANGLKVNGIADGPTLEALENQQQETIQQGIVTATALNVRSGPSTDYSRVGSLPNGEIVDIQQEESNGWYRILFGDGQAYVSGLHIDLYDNMTDGEIIGYVTANSTLNVRSGPGTSHDSIDRIPSGAEVEILHTHENGRNSSWHEIRYDGNQTGYVSAGYIELERRNSASSGPLAGKTIYLDPGHGGSDPGGIGGGMLEKEIALDVSLRTEQELVNAGAEVVMARRTDFFLSLSQRAFQANRSDADIFVSVHANISGVNARGTETFWYPRYAATDSERLAHSLQDSVVEALGTHYRRVDQGNFHVIRETEIPSALLELGFMDNEEDAAKLRSDYYRDRAAGGILNGLVDYFN</sequence>